<dbReference type="PANTHER" id="PTHR36923:SF3">
    <property type="entry name" value="FERREDOXIN"/>
    <property type="match status" value="1"/>
</dbReference>
<dbReference type="Gene3D" id="3.30.70.20">
    <property type="match status" value="1"/>
</dbReference>
<dbReference type="PANTHER" id="PTHR36923">
    <property type="entry name" value="FERREDOXIN"/>
    <property type="match status" value="1"/>
</dbReference>
<evidence type="ECO:0000256" key="3">
    <source>
        <dbReference type="ARBA" id="ARBA00022723"/>
    </source>
</evidence>
<gene>
    <name evidence="8" type="primary">fer</name>
    <name evidence="8" type="ORF">GKJPGBOP_01200</name>
</gene>
<name>A0A401VWV6_STREY</name>
<dbReference type="AlphaFoldDB" id="A0A401VWV6"/>
<keyword evidence="4" id="KW-0249">Electron transport</keyword>
<dbReference type="Pfam" id="PF13370">
    <property type="entry name" value="Fer4_13"/>
    <property type="match status" value="1"/>
</dbReference>
<dbReference type="SUPFAM" id="SSF54862">
    <property type="entry name" value="4Fe-4S ferredoxins"/>
    <property type="match status" value="1"/>
</dbReference>
<keyword evidence="7" id="KW-0003">3Fe-4S</keyword>
<evidence type="ECO:0000256" key="7">
    <source>
        <dbReference type="ARBA" id="ARBA00023291"/>
    </source>
</evidence>
<keyword evidence="9" id="KW-1185">Reference proteome</keyword>
<evidence type="ECO:0000256" key="5">
    <source>
        <dbReference type="ARBA" id="ARBA00023004"/>
    </source>
</evidence>
<dbReference type="EMBL" id="BHZD01000001">
    <property type="protein sequence ID" value="GCD41545.1"/>
    <property type="molecule type" value="Genomic_DNA"/>
</dbReference>
<evidence type="ECO:0000256" key="6">
    <source>
        <dbReference type="ARBA" id="ARBA00023014"/>
    </source>
</evidence>
<evidence type="ECO:0000256" key="4">
    <source>
        <dbReference type="ARBA" id="ARBA00022982"/>
    </source>
</evidence>
<dbReference type="RefSeq" id="WP_125052494.1">
    <property type="nucleotide sequence ID" value="NZ_BHZD01000001.1"/>
</dbReference>
<keyword evidence="5" id="KW-0408">Iron</keyword>
<sequence length="71" mass="7451">MVEVRVDPEICAASGMCKLLVPAVFDQSEEDGTVRLTDPVPPAALEAKVRTAALRCPAGAIAVHEMETDAS</sequence>
<dbReference type="InterPro" id="IPR051269">
    <property type="entry name" value="Fe-S_cluster_ET"/>
</dbReference>
<dbReference type="GO" id="GO:0051538">
    <property type="term" value="F:3 iron, 4 sulfur cluster binding"/>
    <property type="evidence" value="ECO:0007669"/>
    <property type="project" value="UniProtKB-KW"/>
</dbReference>
<evidence type="ECO:0000313" key="9">
    <source>
        <dbReference type="Proteomes" id="UP000286746"/>
    </source>
</evidence>
<keyword evidence="2" id="KW-0813">Transport</keyword>
<keyword evidence="6" id="KW-0411">Iron-sulfur</keyword>
<accession>A0A401VWV6</accession>
<evidence type="ECO:0000256" key="1">
    <source>
        <dbReference type="ARBA" id="ARBA00001927"/>
    </source>
</evidence>
<protein>
    <submittedName>
        <fullName evidence="8">Ferredoxin</fullName>
    </submittedName>
</protein>
<organism evidence="8 9">
    <name type="scientific">Streptomyces paromomycinus</name>
    <name type="common">Streptomyces rimosus subsp. paromomycinus</name>
    <dbReference type="NCBI Taxonomy" id="92743"/>
    <lineage>
        <taxon>Bacteria</taxon>
        <taxon>Bacillati</taxon>
        <taxon>Actinomycetota</taxon>
        <taxon>Actinomycetes</taxon>
        <taxon>Kitasatosporales</taxon>
        <taxon>Streptomycetaceae</taxon>
        <taxon>Streptomyces</taxon>
    </lineage>
</organism>
<dbReference type="Proteomes" id="UP000286746">
    <property type="component" value="Unassembled WGS sequence"/>
</dbReference>
<reference evidence="8 9" key="1">
    <citation type="submission" date="2018-11" db="EMBL/GenBank/DDBJ databases">
        <title>Whole genome sequence of Streptomyces paromomycinus NBRC 15454(T).</title>
        <authorList>
            <person name="Komaki H."/>
            <person name="Tamura T."/>
        </authorList>
    </citation>
    <scope>NUCLEOTIDE SEQUENCE [LARGE SCALE GENOMIC DNA]</scope>
    <source>
        <strain evidence="8 9">NBRC 15454</strain>
    </source>
</reference>
<comment type="cofactor">
    <cofactor evidence="1">
        <name>[3Fe-4S] cluster</name>
        <dbReference type="ChEBI" id="CHEBI:21137"/>
    </cofactor>
</comment>
<proteinExistence type="predicted"/>
<dbReference type="GO" id="GO:0046872">
    <property type="term" value="F:metal ion binding"/>
    <property type="evidence" value="ECO:0007669"/>
    <property type="project" value="UniProtKB-KW"/>
</dbReference>
<keyword evidence="3" id="KW-0479">Metal-binding</keyword>
<comment type="caution">
    <text evidence="8">The sequence shown here is derived from an EMBL/GenBank/DDBJ whole genome shotgun (WGS) entry which is preliminary data.</text>
</comment>
<evidence type="ECO:0000256" key="2">
    <source>
        <dbReference type="ARBA" id="ARBA00022448"/>
    </source>
</evidence>
<evidence type="ECO:0000313" key="8">
    <source>
        <dbReference type="EMBL" id="GCD41545.1"/>
    </source>
</evidence>